<feature type="compositionally biased region" description="Basic residues" evidence="1">
    <location>
        <begin position="85"/>
        <end position="99"/>
    </location>
</feature>
<feature type="region of interest" description="Disordered" evidence="1">
    <location>
        <begin position="24"/>
        <end position="99"/>
    </location>
</feature>
<sequence length="99" mass="11426">MAWRGTDVTYLGSFMCKTRDPNQKAIKICSPPPLQHYPPDDDDHEDDPQLSNTKKNHGRRLLKRTSTTSRREVSRTQMHAARGASAKKARRRPSWRPDL</sequence>
<gene>
    <name evidence="2" type="ORF">BDA96_10G313500</name>
</gene>
<dbReference type="EMBL" id="CM027689">
    <property type="protein sequence ID" value="KAG0515860.1"/>
    <property type="molecule type" value="Genomic_DNA"/>
</dbReference>
<dbReference type="AlphaFoldDB" id="A0A921U2P8"/>
<evidence type="ECO:0000313" key="2">
    <source>
        <dbReference type="EMBL" id="KAG0515860.1"/>
    </source>
</evidence>
<evidence type="ECO:0000313" key="3">
    <source>
        <dbReference type="Proteomes" id="UP000807115"/>
    </source>
</evidence>
<proteinExistence type="predicted"/>
<protein>
    <submittedName>
        <fullName evidence="2">Uncharacterized protein</fullName>
    </submittedName>
</protein>
<organism evidence="2 3">
    <name type="scientific">Sorghum bicolor</name>
    <name type="common">Sorghum</name>
    <name type="synonym">Sorghum vulgare</name>
    <dbReference type="NCBI Taxonomy" id="4558"/>
    <lineage>
        <taxon>Eukaryota</taxon>
        <taxon>Viridiplantae</taxon>
        <taxon>Streptophyta</taxon>
        <taxon>Embryophyta</taxon>
        <taxon>Tracheophyta</taxon>
        <taxon>Spermatophyta</taxon>
        <taxon>Magnoliopsida</taxon>
        <taxon>Liliopsida</taxon>
        <taxon>Poales</taxon>
        <taxon>Poaceae</taxon>
        <taxon>PACMAD clade</taxon>
        <taxon>Panicoideae</taxon>
        <taxon>Andropogonodae</taxon>
        <taxon>Andropogoneae</taxon>
        <taxon>Sorghinae</taxon>
        <taxon>Sorghum</taxon>
    </lineage>
</organism>
<reference evidence="2" key="2">
    <citation type="submission" date="2020-10" db="EMBL/GenBank/DDBJ databases">
        <authorList>
            <person name="Cooper E.A."/>
            <person name="Brenton Z.W."/>
            <person name="Flinn B.S."/>
            <person name="Jenkins J."/>
            <person name="Shu S."/>
            <person name="Flowers D."/>
            <person name="Luo F."/>
            <person name="Wang Y."/>
            <person name="Xia P."/>
            <person name="Barry K."/>
            <person name="Daum C."/>
            <person name="Lipzen A."/>
            <person name="Yoshinaga Y."/>
            <person name="Schmutz J."/>
            <person name="Saski C."/>
            <person name="Vermerris W."/>
            <person name="Kresovich S."/>
        </authorList>
    </citation>
    <scope>NUCLEOTIDE SEQUENCE</scope>
</reference>
<accession>A0A921U2P8</accession>
<reference evidence="2" key="1">
    <citation type="journal article" date="2019" name="BMC Genomics">
        <title>A new reference genome for Sorghum bicolor reveals high levels of sequence similarity between sweet and grain genotypes: implications for the genetics of sugar metabolism.</title>
        <authorList>
            <person name="Cooper E.A."/>
            <person name="Brenton Z.W."/>
            <person name="Flinn B.S."/>
            <person name="Jenkins J."/>
            <person name="Shu S."/>
            <person name="Flowers D."/>
            <person name="Luo F."/>
            <person name="Wang Y."/>
            <person name="Xia P."/>
            <person name="Barry K."/>
            <person name="Daum C."/>
            <person name="Lipzen A."/>
            <person name="Yoshinaga Y."/>
            <person name="Schmutz J."/>
            <person name="Saski C."/>
            <person name="Vermerris W."/>
            <person name="Kresovich S."/>
        </authorList>
    </citation>
    <scope>NUCLEOTIDE SEQUENCE</scope>
</reference>
<feature type="compositionally biased region" description="Basic residues" evidence="1">
    <location>
        <begin position="54"/>
        <end position="63"/>
    </location>
</feature>
<dbReference type="Proteomes" id="UP000807115">
    <property type="component" value="Chromosome 10"/>
</dbReference>
<name>A0A921U2P8_SORBI</name>
<evidence type="ECO:0000256" key="1">
    <source>
        <dbReference type="SAM" id="MobiDB-lite"/>
    </source>
</evidence>
<comment type="caution">
    <text evidence="2">The sequence shown here is derived from an EMBL/GenBank/DDBJ whole genome shotgun (WGS) entry which is preliminary data.</text>
</comment>